<dbReference type="PANTHER" id="PTHR45339">
    <property type="entry name" value="HYBRID SIGNAL TRANSDUCTION HISTIDINE KINASE J"/>
    <property type="match status" value="1"/>
</dbReference>
<dbReference type="InterPro" id="IPR003594">
    <property type="entry name" value="HATPase_dom"/>
</dbReference>
<dbReference type="EMBL" id="JADJMS010000052">
    <property type="protein sequence ID" value="MBK7417513.1"/>
    <property type="molecule type" value="Genomic_DNA"/>
</dbReference>
<reference evidence="4 5" key="1">
    <citation type="submission" date="2020-10" db="EMBL/GenBank/DDBJ databases">
        <title>Connecting structure to function with the recovery of over 1000 high-quality activated sludge metagenome-assembled genomes encoding full-length rRNA genes using long-read sequencing.</title>
        <authorList>
            <person name="Singleton C.M."/>
            <person name="Petriglieri F."/>
            <person name="Kristensen J.M."/>
            <person name="Kirkegaard R.H."/>
            <person name="Michaelsen T.Y."/>
            <person name="Andersen M.H."/>
            <person name="Karst S.M."/>
            <person name="Dueholm M.S."/>
            <person name="Nielsen P.H."/>
            <person name="Albertsen M."/>
        </authorList>
    </citation>
    <scope>NUCLEOTIDE SEQUENCE [LARGE SCALE GENOMIC DNA]</scope>
    <source>
        <strain evidence="4">EsbW_18-Q3-R4-48_BATAC.463</strain>
    </source>
</reference>
<feature type="domain" description="Histidine kinase/HSP90-like ATPase" evidence="3">
    <location>
        <begin position="5"/>
        <end position="56"/>
    </location>
</feature>
<proteinExistence type="predicted"/>
<evidence type="ECO:0000313" key="5">
    <source>
        <dbReference type="Proteomes" id="UP000739411"/>
    </source>
</evidence>
<dbReference type="PANTHER" id="PTHR45339:SF1">
    <property type="entry name" value="HYBRID SIGNAL TRANSDUCTION HISTIDINE KINASE J"/>
    <property type="match status" value="1"/>
</dbReference>
<accession>A0A935MSU7</accession>
<protein>
    <recommendedName>
        <fullName evidence="3">Histidine kinase/HSP90-like ATPase domain-containing protein</fullName>
    </recommendedName>
</protein>
<evidence type="ECO:0000256" key="2">
    <source>
        <dbReference type="ARBA" id="ARBA00023012"/>
    </source>
</evidence>
<dbReference type="Pfam" id="PF02518">
    <property type="entry name" value="HATPase_c"/>
    <property type="match status" value="1"/>
</dbReference>
<comment type="caution">
    <text evidence="4">The sequence shown here is derived from an EMBL/GenBank/DDBJ whole genome shotgun (WGS) entry which is preliminary data.</text>
</comment>
<evidence type="ECO:0000313" key="4">
    <source>
        <dbReference type="EMBL" id="MBK7417513.1"/>
    </source>
</evidence>
<dbReference type="Gene3D" id="3.30.565.10">
    <property type="entry name" value="Histidine kinase-like ATPase, C-terminal domain"/>
    <property type="match status" value="1"/>
</dbReference>
<evidence type="ECO:0000259" key="3">
    <source>
        <dbReference type="Pfam" id="PF02518"/>
    </source>
</evidence>
<dbReference type="Proteomes" id="UP000739411">
    <property type="component" value="Unassembled WGS sequence"/>
</dbReference>
<keyword evidence="2" id="KW-0902">Two-component regulatory system</keyword>
<dbReference type="SUPFAM" id="SSF55874">
    <property type="entry name" value="ATPase domain of HSP90 chaperone/DNA topoisomerase II/histidine kinase"/>
    <property type="match status" value="1"/>
</dbReference>
<dbReference type="InterPro" id="IPR036890">
    <property type="entry name" value="HATPase_C_sf"/>
</dbReference>
<dbReference type="AlphaFoldDB" id="A0A935MSU7"/>
<sequence length="63" mass="6949">MILPVELSASADSVTLLFAVRDTGLGLTFDQQKRLFNAFTQADNSTTRKYGGTGLDWHSANNW</sequence>
<dbReference type="GO" id="GO:0000160">
    <property type="term" value="P:phosphorelay signal transduction system"/>
    <property type="evidence" value="ECO:0007669"/>
    <property type="project" value="UniProtKB-KW"/>
</dbReference>
<organism evidence="4 5">
    <name type="scientific">Candidatus Dechloromonas phosphorivorans</name>
    <dbReference type="NCBI Taxonomy" id="2899244"/>
    <lineage>
        <taxon>Bacteria</taxon>
        <taxon>Pseudomonadati</taxon>
        <taxon>Pseudomonadota</taxon>
        <taxon>Betaproteobacteria</taxon>
        <taxon>Rhodocyclales</taxon>
        <taxon>Azonexaceae</taxon>
        <taxon>Dechloromonas</taxon>
    </lineage>
</organism>
<evidence type="ECO:0000256" key="1">
    <source>
        <dbReference type="ARBA" id="ARBA00022553"/>
    </source>
</evidence>
<gene>
    <name evidence="4" type="ORF">IPJ38_22955</name>
</gene>
<name>A0A935MSU7_9RHOO</name>
<keyword evidence="1" id="KW-0597">Phosphoprotein</keyword>